<dbReference type="InterPro" id="IPR007345">
    <property type="entry name" value="Polysacch_pyruvyl_Trfase"/>
</dbReference>
<dbReference type="Proteomes" id="UP000307378">
    <property type="component" value="Unassembled WGS sequence"/>
</dbReference>
<dbReference type="RefSeq" id="WP_136543574.1">
    <property type="nucleotide sequence ID" value="NZ_STGU01000029.1"/>
</dbReference>
<evidence type="ECO:0000259" key="1">
    <source>
        <dbReference type="Pfam" id="PF04230"/>
    </source>
</evidence>
<proteinExistence type="predicted"/>
<protein>
    <submittedName>
        <fullName evidence="2">Polysaccharide pyruvyl transferase family protein</fullName>
    </submittedName>
</protein>
<dbReference type="Pfam" id="PF04230">
    <property type="entry name" value="PS_pyruv_trans"/>
    <property type="match status" value="1"/>
</dbReference>
<comment type="caution">
    <text evidence="2">The sequence shown here is derived from an EMBL/GenBank/DDBJ whole genome shotgun (WGS) entry which is preliminary data.</text>
</comment>
<organism evidence="2 3">
    <name type="scientific">Rhizobium rosettiformans W3</name>
    <dbReference type="NCBI Taxonomy" id="538378"/>
    <lineage>
        <taxon>Bacteria</taxon>
        <taxon>Pseudomonadati</taxon>
        <taxon>Pseudomonadota</taxon>
        <taxon>Alphaproteobacteria</taxon>
        <taxon>Hyphomicrobiales</taxon>
        <taxon>Rhizobiaceae</taxon>
        <taxon>Rhizobium/Agrobacterium group</taxon>
        <taxon>Rhizobium</taxon>
    </lineage>
</organism>
<reference evidence="2 3" key="1">
    <citation type="submission" date="2019-04" db="EMBL/GenBank/DDBJ databases">
        <title>genome sequence of strain W3.</title>
        <authorList>
            <person name="Gao J."/>
            <person name="Sun J."/>
        </authorList>
    </citation>
    <scope>NUCLEOTIDE SEQUENCE [LARGE SCALE GENOMIC DNA]</scope>
    <source>
        <strain evidence="2 3">W3</strain>
    </source>
</reference>
<accession>A0A4S8PJH6</accession>
<keyword evidence="2" id="KW-0808">Transferase</keyword>
<dbReference type="PANTHER" id="PTHR36836">
    <property type="entry name" value="COLANIC ACID BIOSYNTHESIS PROTEIN WCAK"/>
    <property type="match status" value="1"/>
</dbReference>
<feature type="domain" description="Polysaccharide pyruvyl transferase" evidence="1">
    <location>
        <begin position="15"/>
        <end position="306"/>
    </location>
</feature>
<dbReference type="PANTHER" id="PTHR36836:SF1">
    <property type="entry name" value="COLANIC ACID BIOSYNTHESIS PROTEIN WCAK"/>
    <property type="match status" value="1"/>
</dbReference>
<evidence type="ECO:0000313" key="3">
    <source>
        <dbReference type="Proteomes" id="UP000307378"/>
    </source>
</evidence>
<name>A0A4S8PJH6_9HYPH</name>
<dbReference type="EMBL" id="STGU01000029">
    <property type="protein sequence ID" value="THV29875.1"/>
    <property type="molecule type" value="Genomic_DNA"/>
</dbReference>
<gene>
    <name evidence="2" type="ORF">FAA86_23260</name>
</gene>
<sequence length="381" mass="41335">MSEIFAIVYANLKGNLGDFAILHSMLADIRSRAPDSTIHVYSQPFVSIDEARLEAFKQSAPPFEHMGTTYPDDKPLGQGMVRCLRAVGCLRLYQGWRISRLARKASTDFGKRFSQYKAVFVAGGAQWTGLNSGVSMFANLRAIAACNAEIYSYPVSVSSSLWKVNGRASLSRDLSLIKPPLIARDSQTRRMLQELKLNAVLGADCVFAAPKPASHSAAEGERKRVLFVLTSQPPDQIEAALIRAQNAGLEPVLLSTCAIEDGPVQKTVADRLGVDFIAPLTWQGAVSAMQSSTIVVTNRLHGLILASFSQSSVVPLVDRPMVRAVVQDARLPVSVNALADLNAATLSLAQDYADEIRHKLASYKEKALHLSWSPLQVSGEG</sequence>
<evidence type="ECO:0000313" key="2">
    <source>
        <dbReference type="EMBL" id="THV29875.1"/>
    </source>
</evidence>
<dbReference type="AlphaFoldDB" id="A0A4S8PJH6"/>
<dbReference type="GO" id="GO:0016740">
    <property type="term" value="F:transferase activity"/>
    <property type="evidence" value="ECO:0007669"/>
    <property type="project" value="UniProtKB-KW"/>
</dbReference>